<evidence type="ECO:0000256" key="2">
    <source>
        <dbReference type="PIRSR" id="PIRSR613078-2"/>
    </source>
</evidence>
<dbReference type="AlphaFoldDB" id="A0A4R5AJY9"/>
<organism evidence="5 6">
    <name type="scientific">Actinomadura darangshiensis</name>
    <dbReference type="NCBI Taxonomy" id="705336"/>
    <lineage>
        <taxon>Bacteria</taxon>
        <taxon>Bacillati</taxon>
        <taxon>Actinomycetota</taxon>
        <taxon>Actinomycetes</taxon>
        <taxon>Streptosporangiales</taxon>
        <taxon>Thermomonosporaceae</taxon>
        <taxon>Actinomadura</taxon>
    </lineage>
</organism>
<feature type="active site" description="Proton donor/acceptor" evidence="1">
    <location>
        <position position="519"/>
    </location>
</feature>
<dbReference type="GO" id="GO:0003676">
    <property type="term" value="F:nucleic acid binding"/>
    <property type="evidence" value="ECO:0007669"/>
    <property type="project" value="InterPro"/>
</dbReference>
<evidence type="ECO:0000256" key="3">
    <source>
        <dbReference type="SAM" id="MobiDB-lite"/>
    </source>
</evidence>
<dbReference type="Proteomes" id="UP000295578">
    <property type="component" value="Unassembled WGS sequence"/>
</dbReference>
<feature type="compositionally biased region" description="Basic residues" evidence="3">
    <location>
        <begin position="82"/>
        <end position="91"/>
    </location>
</feature>
<feature type="region of interest" description="Disordered" evidence="3">
    <location>
        <begin position="1"/>
        <end position="276"/>
    </location>
</feature>
<dbReference type="OrthoDB" id="5296884at2"/>
<evidence type="ECO:0000313" key="6">
    <source>
        <dbReference type="Proteomes" id="UP000295578"/>
    </source>
</evidence>
<accession>A0A4R5AJY9</accession>
<dbReference type="InterPro" id="IPR036397">
    <property type="entry name" value="RNaseH_sf"/>
</dbReference>
<dbReference type="PANTHER" id="PTHR48100">
    <property type="entry name" value="BROAD-SPECIFICITY PHOSPHATASE YOR283W-RELATED"/>
    <property type="match status" value="1"/>
</dbReference>
<gene>
    <name evidence="5" type="ORF">E1293_33520</name>
</gene>
<name>A0A4R5AJY9_9ACTN</name>
<dbReference type="InterPro" id="IPR002156">
    <property type="entry name" value="RNaseH_domain"/>
</dbReference>
<comment type="caution">
    <text evidence="5">The sequence shown here is derived from an EMBL/GenBank/DDBJ whole genome shotgun (WGS) entry which is preliminary data.</text>
</comment>
<dbReference type="NCBIfam" id="NF005567">
    <property type="entry name" value="PRK07238.1"/>
    <property type="match status" value="1"/>
</dbReference>
<dbReference type="GO" id="GO:0004523">
    <property type="term" value="F:RNA-DNA hybrid ribonuclease activity"/>
    <property type="evidence" value="ECO:0007669"/>
    <property type="project" value="InterPro"/>
</dbReference>
<dbReference type="InterPro" id="IPR013078">
    <property type="entry name" value="His_Pase_superF_clade-1"/>
</dbReference>
<feature type="compositionally biased region" description="Basic residues" evidence="3">
    <location>
        <begin position="146"/>
        <end position="173"/>
    </location>
</feature>
<dbReference type="InterPro" id="IPR050275">
    <property type="entry name" value="PGM_Phosphatase"/>
</dbReference>
<feature type="binding site" evidence="2">
    <location>
        <position position="495"/>
    </location>
    <ligand>
        <name>substrate</name>
    </ligand>
</feature>
<dbReference type="PANTHER" id="PTHR48100:SF62">
    <property type="entry name" value="GLUCOSYL-3-PHOSPHOGLYCERATE PHOSPHATASE"/>
    <property type="match status" value="1"/>
</dbReference>
<reference evidence="5 6" key="1">
    <citation type="submission" date="2019-03" db="EMBL/GenBank/DDBJ databases">
        <title>Draft genome sequences of novel Actinobacteria.</title>
        <authorList>
            <person name="Sahin N."/>
            <person name="Ay H."/>
            <person name="Saygin H."/>
        </authorList>
    </citation>
    <scope>NUCLEOTIDE SEQUENCE [LARGE SCALE GENOMIC DNA]</scope>
    <source>
        <strain evidence="5 6">DSM 45941</strain>
    </source>
</reference>
<protein>
    <submittedName>
        <fullName evidence="5">Bifunctional RNase H/acid phosphatase</fullName>
    </submittedName>
</protein>
<dbReference type="PROSITE" id="PS50879">
    <property type="entry name" value="RNASE_H_1"/>
    <property type="match status" value="1"/>
</dbReference>
<dbReference type="Gene3D" id="3.30.420.10">
    <property type="entry name" value="Ribonuclease H-like superfamily/Ribonuclease H"/>
    <property type="match status" value="1"/>
</dbReference>
<keyword evidence="6" id="KW-1185">Reference proteome</keyword>
<dbReference type="SMART" id="SM00855">
    <property type="entry name" value="PGAM"/>
    <property type="match status" value="1"/>
</dbReference>
<dbReference type="Gene3D" id="3.40.50.1240">
    <property type="entry name" value="Phosphoglycerate mutase-like"/>
    <property type="match status" value="1"/>
</dbReference>
<dbReference type="SUPFAM" id="SSF53254">
    <property type="entry name" value="Phosphoglycerate mutase-like"/>
    <property type="match status" value="1"/>
</dbReference>
<dbReference type="InterPro" id="IPR029033">
    <property type="entry name" value="His_PPase_superfam"/>
</dbReference>
<dbReference type="Pfam" id="PF00300">
    <property type="entry name" value="His_Phos_1"/>
    <property type="match status" value="1"/>
</dbReference>
<dbReference type="SUPFAM" id="SSF53098">
    <property type="entry name" value="Ribonuclease H-like"/>
    <property type="match status" value="1"/>
</dbReference>
<feature type="domain" description="RNase H type-1" evidence="4">
    <location>
        <begin position="275"/>
        <end position="416"/>
    </location>
</feature>
<dbReference type="EMBL" id="SMKY01000216">
    <property type="protein sequence ID" value="TDD71759.1"/>
    <property type="molecule type" value="Genomic_DNA"/>
</dbReference>
<evidence type="ECO:0000256" key="1">
    <source>
        <dbReference type="PIRSR" id="PIRSR613078-1"/>
    </source>
</evidence>
<evidence type="ECO:0000313" key="5">
    <source>
        <dbReference type="EMBL" id="TDD71759.1"/>
    </source>
</evidence>
<sequence length="639" mass="67701">MKEWPSAPEVPDESRTASPGSPDRPAGPRQLAGPAGAPPPDAARAGGDRAAGGRPGRAARRDRGGRDRGRRPAAGAEEGRAGRRPGPHPRRPRPEAARLGPGDVGEGPRQPADGDRVAAPPPVRPGGGRAGDHGADGGGGGQGLRAPHRPVVRARGAVRARRAPRHRPARDRRRGGDGQRRAHRRREGRPGRPARPLREAARPVRRRRRGEAVPRCLPGLPPGAQHRRPEPDPGRRRGRGHPLRGVPPHPRPHARVRSVSAVAGGRGGSSPHKGTARKLVVEADGGSRGNPGPAGYGALVRDALTGEVLAEVAESIGHATNNVAEYRGLIAGLAAAAGVDPSARVEVRMDSKLVVEQMSGRWKIKHPDMVPLALEARGLASALGSVSYGWIPRNRNAHADRLANEAMDAAARGEQWTRKVGETPGEPEPPPRPVSSTPMTTLLLRHGETPLSTEKRFAGIGDIPLTANGVAQARSAALALKDRGLDAIVTSPLARCRDTAAEVAAVTGLDVRVEDGFRETDFGDWEGLTFAEAGKGWPAEMKTWLADPDAAPPGGESFAQVSRRVRTALDKLKVRYREQTVLVVSHVTPIKLLVKDALGAPMSSLYRMHLNVAALSSIDWYADGPATLQTYNDTHHLPA</sequence>
<feature type="region of interest" description="Disordered" evidence="3">
    <location>
        <begin position="417"/>
        <end position="437"/>
    </location>
</feature>
<feature type="active site" description="Tele-phosphohistidine intermediate" evidence="1">
    <location>
        <position position="446"/>
    </location>
</feature>
<dbReference type="CDD" id="cd07067">
    <property type="entry name" value="HP_PGM_like"/>
    <property type="match status" value="1"/>
</dbReference>
<proteinExistence type="predicted"/>
<dbReference type="Pfam" id="PF13456">
    <property type="entry name" value="RVT_3"/>
    <property type="match status" value="1"/>
</dbReference>
<dbReference type="GO" id="GO:0016791">
    <property type="term" value="F:phosphatase activity"/>
    <property type="evidence" value="ECO:0007669"/>
    <property type="project" value="TreeGrafter"/>
</dbReference>
<dbReference type="InterPro" id="IPR012337">
    <property type="entry name" value="RNaseH-like_sf"/>
</dbReference>
<evidence type="ECO:0000259" key="4">
    <source>
        <dbReference type="PROSITE" id="PS50879"/>
    </source>
</evidence>
<dbReference type="CDD" id="cd09279">
    <property type="entry name" value="RNase_HI_like"/>
    <property type="match status" value="1"/>
</dbReference>
<dbReference type="GO" id="GO:0005737">
    <property type="term" value="C:cytoplasm"/>
    <property type="evidence" value="ECO:0007669"/>
    <property type="project" value="TreeGrafter"/>
</dbReference>